<protein>
    <recommendedName>
        <fullName evidence="8">Membrane transport protein MMPL domain-containing protein</fullName>
    </recommendedName>
</protein>
<feature type="region of interest" description="Disordered" evidence="6">
    <location>
        <begin position="807"/>
        <end position="827"/>
    </location>
</feature>
<dbReference type="PANTHER" id="PTHR33406:SF10">
    <property type="entry name" value="SSD DOMAIN-CONTAINING PROTEIN"/>
    <property type="match status" value="1"/>
</dbReference>
<dbReference type="InterPro" id="IPR050545">
    <property type="entry name" value="Mycobact_MmpL"/>
</dbReference>
<evidence type="ECO:0000313" key="10">
    <source>
        <dbReference type="Proteomes" id="UP000199233"/>
    </source>
</evidence>
<proteinExistence type="predicted"/>
<feature type="domain" description="Membrane transport protein MMPL" evidence="8">
    <location>
        <begin position="580"/>
        <end position="780"/>
    </location>
</feature>
<dbReference type="Proteomes" id="UP000199233">
    <property type="component" value="Unassembled WGS sequence"/>
</dbReference>
<feature type="transmembrane region" description="Helical" evidence="7">
    <location>
        <begin position="678"/>
        <end position="699"/>
    </location>
</feature>
<keyword evidence="3 7" id="KW-0812">Transmembrane</keyword>
<comment type="subcellular location">
    <subcellularLocation>
        <location evidence="1">Cell membrane</location>
        <topology evidence="1">Multi-pass membrane protein</topology>
    </subcellularLocation>
</comment>
<gene>
    <name evidence="9" type="ORF">SAMN04488038_102127</name>
</gene>
<feature type="transmembrane region" description="Helical" evidence="7">
    <location>
        <begin position="347"/>
        <end position="373"/>
    </location>
</feature>
<organism evidence="9 10">
    <name type="scientific">Solimonas aquatica</name>
    <dbReference type="NCBI Taxonomy" id="489703"/>
    <lineage>
        <taxon>Bacteria</taxon>
        <taxon>Pseudomonadati</taxon>
        <taxon>Pseudomonadota</taxon>
        <taxon>Gammaproteobacteria</taxon>
        <taxon>Nevskiales</taxon>
        <taxon>Nevskiaceae</taxon>
        <taxon>Solimonas</taxon>
    </lineage>
</organism>
<accession>A0A1H9BK96</accession>
<evidence type="ECO:0000256" key="3">
    <source>
        <dbReference type="ARBA" id="ARBA00022692"/>
    </source>
</evidence>
<dbReference type="AlphaFoldDB" id="A0A1H9BK96"/>
<dbReference type="Pfam" id="PF03176">
    <property type="entry name" value="MMPL"/>
    <property type="match status" value="1"/>
</dbReference>
<dbReference type="EMBL" id="FOFS01000002">
    <property type="protein sequence ID" value="SEP89414.1"/>
    <property type="molecule type" value="Genomic_DNA"/>
</dbReference>
<evidence type="ECO:0000256" key="7">
    <source>
        <dbReference type="SAM" id="Phobius"/>
    </source>
</evidence>
<evidence type="ECO:0000256" key="6">
    <source>
        <dbReference type="SAM" id="MobiDB-lite"/>
    </source>
</evidence>
<dbReference type="SUPFAM" id="SSF82866">
    <property type="entry name" value="Multidrug efflux transporter AcrB transmembrane domain"/>
    <property type="match status" value="2"/>
</dbReference>
<feature type="transmembrane region" description="Helical" evidence="7">
    <location>
        <begin position="727"/>
        <end position="744"/>
    </location>
</feature>
<name>A0A1H9BK96_9GAMM</name>
<feature type="transmembrane region" description="Helical" evidence="7">
    <location>
        <begin position="246"/>
        <end position="267"/>
    </location>
</feature>
<evidence type="ECO:0000256" key="1">
    <source>
        <dbReference type="ARBA" id="ARBA00004651"/>
    </source>
</evidence>
<keyword evidence="5 7" id="KW-0472">Membrane</keyword>
<feature type="transmembrane region" description="Helical" evidence="7">
    <location>
        <begin position="20"/>
        <end position="37"/>
    </location>
</feature>
<evidence type="ECO:0000256" key="4">
    <source>
        <dbReference type="ARBA" id="ARBA00022989"/>
    </source>
</evidence>
<reference evidence="10" key="1">
    <citation type="submission" date="2016-10" db="EMBL/GenBank/DDBJ databases">
        <authorList>
            <person name="Varghese N."/>
            <person name="Submissions S."/>
        </authorList>
    </citation>
    <scope>NUCLEOTIDE SEQUENCE [LARGE SCALE GENOMIC DNA]</scope>
    <source>
        <strain evidence="10">DSM 25927</strain>
    </source>
</reference>
<feature type="transmembrane region" description="Helical" evidence="7">
    <location>
        <begin position="274"/>
        <end position="294"/>
    </location>
</feature>
<evidence type="ECO:0000256" key="2">
    <source>
        <dbReference type="ARBA" id="ARBA00022475"/>
    </source>
</evidence>
<sequence>MDTFRFRIAAWVVGHRRSVGIFFILLTMFFAAGLPRLDIRTIFQDLLPTDDPFVQAYHDHPNFGDPLTVTIMLKRTDGQKIYNADTLQKIWKLTRDVDLIPGIDHDRILSITTEKATYAEATADGIQMQPLMGNEVPTDAKDLAELERKVERSPTARTYLVSADQTATLLRLSFREDLLDYGKVFAALGDLTRAASDDKHMFRLVGQPILTGWVYKLQKQTYMIFGVTLVLLVAALAFYMRNVTGIVVPVVCSAVAAVWGFGMVGWIRSPIEPLLMVVPLLLVARSFSHCIQYTERYYEIYAHVRNRVKASEITLGVMMAPSILGIMTDVIAIFVIGVTPIPAMRRFAVFCGMWAVYLIPTGVMLIAILLSYLPAPRNIDAIVGGERERGIHKLQKNALRGMAAITYGKRARVTTLVMGIVTALAIAFGMRIEIGNPVEGSNLLWQKSEFNTAVRDINDHFPGVNSLEIILESKDPGSMQVRAARSLEAYQLSKSIQKEAERGPLPARVTRSFADVVDEGNRLYSGGHPAWLSLDPTDRSINAAATAVAFGQNPLNFADMTDTHYQHSTVSLFYRDNKQATVDGALETARKAVAAVGVDHKNIRIRLASGTIALQQAMNSVVERYHWILVGLCCAAIFLIATYAYRSPVAAIILLIPTLLSNFYLLSTMHMMGIGLDINSVLVTVLGVGVGIDYGIYLLSRICEEYHAQGKDWGAAITMAMTTTGKAIMFTASIMLVGILPWYFLSDLKFMADMGLLLAAIMLINMVLALVVLPLLVWLVKPKFATRTDLIVGEGVDLSQFTAHDNESPQQAQAGGSVADSAMLPSK</sequence>
<keyword evidence="4 7" id="KW-1133">Transmembrane helix</keyword>
<evidence type="ECO:0000313" key="9">
    <source>
        <dbReference type="EMBL" id="SEP89414.1"/>
    </source>
</evidence>
<feature type="transmembrane region" description="Helical" evidence="7">
    <location>
        <begin position="756"/>
        <end position="780"/>
    </location>
</feature>
<dbReference type="InterPro" id="IPR004869">
    <property type="entry name" value="MMPL_dom"/>
</dbReference>
<keyword evidence="2" id="KW-1003">Cell membrane</keyword>
<dbReference type="STRING" id="489703.SAMN04488038_102127"/>
<evidence type="ECO:0000259" key="8">
    <source>
        <dbReference type="Pfam" id="PF03176"/>
    </source>
</evidence>
<keyword evidence="10" id="KW-1185">Reference proteome</keyword>
<feature type="transmembrane region" description="Helical" evidence="7">
    <location>
        <begin position="652"/>
        <end position="672"/>
    </location>
</feature>
<dbReference type="GO" id="GO:0005886">
    <property type="term" value="C:plasma membrane"/>
    <property type="evidence" value="ECO:0007669"/>
    <property type="project" value="UniProtKB-SubCell"/>
</dbReference>
<feature type="transmembrane region" description="Helical" evidence="7">
    <location>
        <begin position="314"/>
        <end position="335"/>
    </location>
</feature>
<dbReference type="Gene3D" id="1.20.1640.10">
    <property type="entry name" value="Multidrug efflux transporter AcrB transmembrane domain"/>
    <property type="match status" value="2"/>
</dbReference>
<feature type="transmembrane region" description="Helical" evidence="7">
    <location>
        <begin position="222"/>
        <end position="240"/>
    </location>
</feature>
<dbReference type="PANTHER" id="PTHR33406">
    <property type="entry name" value="MEMBRANE PROTEIN MJ1562-RELATED"/>
    <property type="match status" value="1"/>
</dbReference>
<feature type="transmembrane region" description="Helical" evidence="7">
    <location>
        <begin position="625"/>
        <end position="645"/>
    </location>
</feature>
<dbReference type="OrthoDB" id="9803781at2"/>
<dbReference type="RefSeq" id="WP_093281994.1">
    <property type="nucleotide sequence ID" value="NZ_FOFS01000002.1"/>
</dbReference>
<evidence type="ECO:0000256" key="5">
    <source>
        <dbReference type="ARBA" id="ARBA00023136"/>
    </source>
</evidence>